<evidence type="ECO:0000256" key="3">
    <source>
        <dbReference type="ARBA" id="ARBA00012621"/>
    </source>
</evidence>
<comment type="catalytic activity">
    <reaction evidence="7 10">
        <text>lipid IVA (E. coli) + CMP-3-deoxy-beta-D-manno-octulosonate = alpha-Kdo-(2-&gt;6)-lipid IVA (E. coli) + CMP + H(+)</text>
        <dbReference type="Rhea" id="RHEA:28066"/>
        <dbReference type="ChEBI" id="CHEBI:15378"/>
        <dbReference type="ChEBI" id="CHEBI:58603"/>
        <dbReference type="ChEBI" id="CHEBI:60364"/>
        <dbReference type="ChEBI" id="CHEBI:60377"/>
        <dbReference type="ChEBI" id="CHEBI:85987"/>
        <dbReference type="EC" id="2.4.99.12"/>
    </reaction>
</comment>
<dbReference type="OrthoDB" id="9789797at2"/>
<dbReference type="GO" id="GO:0043842">
    <property type="term" value="F:Kdo transferase activity"/>
    <property type="evidence" value="ECO:0007669"/>
    <property type="project" value="UniProtKB-EC"/>
</dbReference>
<evidence type="ECO:0000256" key="9">
    <source>
        <dbReference type="PIRSR" id="PIRSR639901-2"/>
    </source>
</evidence>
<keyword evidence="13" id="KW-1185">Reference proteome</keyword>
<feature type="site" description="Transition state stabilizer" evidence="9">
    <location>
        <position position="114"/>
    </location>
</feature>
<dbReference type="Pfam" id="PF04413">
    <property type="entry name" value="Glycos_transf_N"/>
    <property type="match status" value="1"/>
</dbReference>
<evidence type="ECO:0000256" key="10">
    <source>
        <dbReference type="RuleBase" id="RU365103"/>
    </source>
</evidence>
<evidence type="ECO:0000259" key="11">
    <source>
        <dbReference type="Pfam" id="PF04413"/>
    </source>
</evidence>
<dbReference type="EC" id="2.4.99.12" evidence="3 10"/>
<comment type="similarity">
    <text evidence="10">Belongs to the glycosyltransferase group 1 family.</text>
</comment>
<dbReference type="Proteomes" id="UP000233742">
    <property type="component" value="Chromosome"/>
</dbReference>
<comment type="function">
    <text evidence="1 10">Involved in lipopolysaccharide (LPS) biosynthesis. Catalyzes the transfer of 3-deoxy-D-manno-octulosonate (Kdo) residue(s) from CMP-Kdo to lipid IV(A), the tetraacyldisaccharide-1,4'-bisphosphate precursor of lipid A.</text>
</comment>
<accession>A0A2K9EW84</accession>
<dbReference type="PANTHER" id="PTHR42755:SF1">
    <property type="entry name" value="3-DEOXY-D-MANNO-OCTULOSONIC ACID TRANSFERASE, MITOCHONDRIAL-RELATED"/>
    <property type="match status" value="1"/>
</dbReference>
<gene>
    <name evidence="12" type="ORF">CUV01_03415</name>
</gene>
<dbReference type="EMBL" id="CP025408">
    <property type="protein sequence ID" value="AUH35186.1"/>
    <property type="molecule type" value="Genomic_DNA"/>
</dbReference>
<evidence type="ECO:0000256" key="2">
    <source>
        <dbReference type="ARBA" id="ARBA00004713"/>
    </source>
</evidence>
<evidence type="ECO:0000313" key="12">
    <source>
        <dbReference type="EMBL" id="AUH35186.1"/>
    </source>
</evidence>
<feature type="domain" description="3-deoxy-D-manno-octulosonic-acid transferase N-terminal" evidence="11">
    <location>
        <begin position="35"/>
        <end position="192"/>
    </location>
</feature>
<evidence type="ECO:0000256" key="1">
    <source>
        <dbReference type="ARBA" id="ARBA00003394"/>
    </source>
</evidence>
<dbReference type="InterPro" id="IPR039901">
    <property type="entry name" value="Kdotransferase"/>
</dbReference>
<dbReference type="PANTHER" id="PTHR42755">
    <property type="entry name" value="3-DEOXY-MANNO-OCTULOSONATE CYTIDYLYLTRANSFERASE"/>
    <property type="match status" value="1"/>
</dbReference>
<evidence type="ECO:0000256" key="4">
    <source>
        <dbReference type="ARBA" id="ARBA00019077"/>
    </source>
</evidence>
<dbReference type="KEGG" id="paro:CUV01_03415"/>
<evidence type="ECO:0000256" key="8">
    <source>
        <dbReference type="PIRSR" id="PIRSR639901-1"/>
    </source>
</evidence>
<organism evidence="12 13">
    <name type="scientific">Paracoccus tegillarcae</name>
    <dbReference type="NCBI Taxonomy" id="1529068"/>
    <lineage>
        <taxon>Bacteria</taxon>
        <taxon>Pseudomonadati</taxon>
        <taxon>Pseudomonadota</taxon>
        <taxon>Alphaproteobacteria</taxon>
        <taxon>Rhodobacterales</taxon>
        <taxon>Paracoccaceae</taxon>
        <taxon>Paracoccus</taxon>
    </lineage>
</organism>
<evidence type="ECO:0000256" key="5">
    <source>
        <dbReference type="ARBA" id="ARBA00022679"/>
    </source>
</evidence>
<evidence type="ECO:0000256" key="7">
    <source>
        <dbReference type="ARBA" id="ARBA00049183"/>
    </source>
</evidence>
<keyword evidence="10" id="KW-1003">Cell membrane</keyword>
<feature type="active site" description="Proton acceptor" evidence="8">
    <location>
        <position position="50"/>
    </location>
</feature>
<comment type="subcellular location">
    <subcellularLocation>
        <location evidence="10">Cell membrane</location>
    </subcellularLocation>
</comment>
<dbReference type="AlphaFoldDB" id="A0A2K9EW84"/>
<evidence type="ECO:0000256" key="6">
    <source>
        <dbReference type="ARBA" id="ARBA00031445"/>
    </source>
</evidence>
<keyword evidence="10" id="KW-0472">Membrane</keyword>
<dbReference type="Gene3D" id="3.40.50.11720">
    <property type="entry name" value="3-Deoxy-D-manno-octulosonic-acid transferase, N-terminal domain"/>
    <property type="match status" value="1"/>
</dbReference>
<keyword evidence="10" id="KW-0448">Lipopolysaccharide biosynthesis</keyword>
<sequence length="401" mass="42645">MILAATTRLAETLLRWRTLFGGAGKLRKRMLLDGQPGRADIWVHAASVGELNSAAMLIETLAARHTLLVTTNSETGLERARAAGWNAALAPLDLPDTLARFLNAVSPRVAVTVEAELWPLRAKLLAARRVPHLIVGARMSERSARRWSRLPGLIGPVLRNVTALSAQNGDSETRLLALGLPRSALLPRLDLKLLAPARVTAPPASEMRDRTILAASTHPGEDEPILDAFLALQARRPDLRLILAPRHPDRADQLATAIRARGIAFAQRSGGANDGPLLLADTLGEMPLWYGRAGICLTGGSLVDHGGHTPWEPAAHGCAILHGPHVSNHAEPYAALEQAGGARVTDATSLPAVLSELLAAPDQARRMGQIARGVLDEQAGDPAPLLDLITGLAQKAPDTDI</sequence>
<dbReference type="RefSeq" id="WP_101461838.1">
    <property type="nucleotide sequence ID" value="NZ_CP025408.1"/>
</dbReference>
<evidence type="ECO:0000313" key="13">
    <source>
        <dbReference type="Proteomes" id="UP000233742"/>
    </source>
</evidence>
<keyword evidence="5 10" id="KW-0808">Transferase</keyword>
<proteinExistence type="inferred from homology"/>
<name>A0A2K9EW84_9RHOB</name>
<dbReference type="SUPFAM" id="SSF53756">
    <property type="entry name" value="UDP-Glycosyltransferase/glycogen phosphorylase"/>
    <property type="match status" value="1"/>
</dbReference>
<dbReference type="GO" id="GO:0009244">
    <property type="term" value="P:lipopolysaccharide core region biosynthetic process"/>
    <property type="evidence" value="ECO:0007669"/>
    <property type="project" value="UniProtKB-UniRule"/>
</dbReference>
<feature type="site" description="Transition state stabilizer" evidence="9">
    <location>
        <position position="192"/>
    </location>
</feature>
<protein>
    <recommendedName>
        <fullName evidence="4 10">3-deoxy-D-manno-octulosonic acid transferase</fullName>
        <shortName evidence="10">Kdo transferase</shortName>
        <ecNumber evidence="3 10">2.4.99.12</ecNumber>
    </recommendedName>
    <alternativeName>
        <fullName evidence="6 10">Lipid IV(A) 3-deoxy-D-manno-octulosonic acid transferase</fullName>
    </alternativeName>
</protein>
<dbReference type="GO" id="GO:0009245">
    <property type="term" value="P:lipid A biosynthetic process"/>
    <property type="evidence" value="ECO:0007669"/>
    <property type="project" value="TreeGrafter"/>
</dbReference>
<comment type="pathway">
    <text evidence="2 10">Bacterial outer membrane biogenesis; LPS core biosynthesis.</text>
</comment>
<reference evidence="12 13" key="1">
    <citation type="submission" date="2017-12" db="EMBL/GenBank/DDBJ databases">
        <authorList>
            <person name="Hurst M.R.H."/>
        </authorList>
    </citation>
    <scope>NUCLEOTIDE SEQUENCE [LARGE SCALE GENOMIC DNA]</scope>
    <source>
        <strain evidence="12 13">BM15</strain>
    </source>
</reference>
<dbReference type="UniPathway" id="UPA00958"/>
<dbReference type="GO" id="GO:0005886">
    <property type="term" value="C:plasma membrane"/>
    <property type="evidence" value="ECO:0007669"/>
    <property type="project" value="UniProtKB-SubCell"/>
</dbReference>
<dbReference type="Gene3D" id="3.40.50.2000">
    <property type="entry name" value="Glycogen Phosphorylase B"/>
    <property type="match status" value="1"/>
</dbReference>
<dbReference type="InterPro" id="IPR038107">
    <property type="entry name" value="Glycos_transf_N_sf"/>
</dbReference>
<dbReference type="InterPro" id="IPR007507">
    <property type="entry name" value="Glycos_transf_N"/>
</dbReference>